<evidence type="ECO:0000313" key="15">
    <source>
        <dbReference type="EMBL" id="SDM97074.1"/>
    </source>
</evidence>
<dbReference type="GO" id="GO:0019432">
    <property type="term" value="P:triglyceride biosynthetic process"/>
    <property type="evidence" value="ECO:0007669"/>
    <property type="project" value="UniProtKB-UniPathway"/>
</dbReference>
<dbReference type="Pfam" id="PF06974">
    <property type="entry name" value="WS_DGAT_C"/>
    <property type="match status" value="1"/>
</dbReference>
<evidence type="ECO:0000256" key="10">
    <source>
        <dbReference type="ARBA" id="ARBA00048109"/>
    </source>
</evidence>
<keyword evidence="6 11" id="KW-0808">Transferase</keyword>
<proteinExistence type="inferred from homology"/>
<evidence type="ECO:0000256" key="1">
    <source>
        <dbReference type="ARBA" id="ARBA00004771"/>
    </source>
</evidence>
<gene>
    <name evidence="15" type="ORF">SAMN05192576_1395</name>
</gene>
<name>A0A1G9XJX9_9ACTN</name>
<dbReference type="GO" id="GO:0005886">
    <property type="term" value="C:plasma membrane"/>
    <property type="evidence" value="ECO:0007669"/>
    <property type="project" value="TreeGrafter"/>
</dbReference>
<evidence type="ECO:0000256" key="9">
    <source>
        <dbReference type="ARBA" id="ARBA00023315"/>
    </source>
</evidence>
<dbReference type="UniPathway" id="UPA00282"/>
<keyword evidence="16" id="KW-1185">Reference proteome</keyword>
<evidence type="ECO:0000256" key="8">
    <source>
        <dbReference type="ARBA" id="ARBA00023098"/>
    </source>
</evidence>
<comment type="pathway">
    <text evidence="1 11">Glycerolipid metabolism; triacylglycerol biosynthesis.</text>
</comment>
<dbReference type="PANTHER" id="PTHR31650:SF1">
    <property type="entry name" value="WAX ESTER SYNTHASE_DIACYLGLYCEROL ACYLTRANSFERASE 4-RELATED"/>
    <property type="match status" value="1"/>
</dbReference>
<evidence type="ECO:0000256" key="5">
    <source>
        <dbReference type="ARBA" id="ARBA00022516"/>
    </source>
</evidence>
<keyword evidence="9 11" id="KW-0012">Acyltransferase</keyword>
<comment type="similarity">
    <text evidence="3 11">Belongs to the long-chain O-acyltransferase family.</text>
</comment>
<feature type="region of interest" description="Disordered" evidence="12">
    <location>
        <begin position="471"/>
        <end position="499"/>
    </location>
</feature>
<evidence type="ECO:0000256" key="11">
    <source>
        <dbReference type="RuleBase" id="RU361241"/>
    </source>
</evidence>
<evidence type="ECO:0000259" key="13">
    <source>
        <dbReference type="Pfam" id="PF03007"/>
    </source>
</evidence>
<evidence type="ECO:0000259" key="14">
    <source>
        <dbReference type="Pfam" id="PF06974"/>
    </source>
</evidence>
<dbReference type="InterPro" id="IPR009721">
    <property type="entry name" value="O-acyltransferase_WSD1_C"/>
</dbReference>
<dbReference type="Pfam" id="PF03007">
    <property type="entry name" value="WS_DGAT_cat"/>
    <property type="match status" value="1"/>
</dbReference>
<dbReference type="STRING" id="1005944.SAMN05192576_1395"/>
<evidence type="ECO:0000256" key="12">
    <source>
        <dbReference type="SAM" id="MobiDB-lite"/>
    </source>
</evidence>
<sequence length="499" mass="54489">MTRSRRVPAQDAMFLWGETPETMFHVASLMPFTPPAGAGPSYLRDLTAHLREAPVEAPWNLKLSHPQLLMHPLQSWVQDEGFDIDYHVRRSALASPGDERELGVLVSRLHSHQIDFSRPPWEMHIIEGLEGGRFAIYTKVHHALVDGFTGVKLQGRMLSKDPEKRDMPFFFSLPPTKRPRHQREALSLRDRLSAPVTGVAKGVGAVVGMGNDVTRAVVKLQTDRLKDPAVVDSFSAPHTILNGRTGRNRRFATQQYDMERLRALSRQSGGTVNDVVMAICGGGLRAYLTELDALPTKPLIAFMPVSLRGADDEGGGNKVGATLATMGTDHAEPIARLRAVIESTEKAKASMSGMSQLAALAWSGYMLAPQGPQVLSAMAGVRNPFPVAFNVCLSNVPGPREVLYLNGSRLEAIYPMSIPIHGMALNITLESYADTLNFGFIGDRDSVPHLQKLAVHTGEALAELEAAYAARSKPAKRTTAKRTTAKKATKKTTTPKRAT</sequence>
<dbReference type="GO" id="GO:0004144">
    <property type="term" value="F:diacylglycerol O-acyltransferase activity"/>
    <property type="evidence" value="ECO:0007669"/>
    <property type="project" value="UniProtKB-EC"/>
</dbReference>
<keyword evidence="8 11" id="KW-0443">Lipid metabolism</keyword>
<dbReference type="PANTHER" id="PTHR31650">
    <property type="entry name" value="O-ACYLTRANSFERASE (WSD1-LIKE) FAMILY PROTEIN"/>
    <property type="match status" value="1"/>
</dbReference>
<evidence type="ECO:0000256" key="3">
    <source>
        <dbReference type="ARBA" id="ARBA00009587"/>
    </source>
</evidence>
<dbReference type="Proteomes" id="UP000199004">
    <property type="component" value="Unassembled WGS sequence"/>
</dbReference>
<comment type="pathway">
    <text evidence="2">Lipid metabolism.</text>
</comment>
<dbReference type="InterPro" id="IPR014292">
    <property type="entry name" value="Acyl_transf_WS/DGAT"/>
</dbReference>
<organism evidence="15 16">
    <name type="scientific">Nocardioides szechwanensis</name>
    <dbReference type="NCBI Taxonomy" id="1005944"/>
    <lineage>
        <taxon>Bacteria</taxon>
        <taxon>Bacillati</taxon>
        <taxon>Actinomycetota</taxon>
        <taxon>Actinomycetes</taxon>
        <taxon>Propionibacteriales</taxon>
        <taxon>Nocardioidaceae</taxon>
        <taxon>Nocardioides</taxon>
    </lineage>
</organism>
<evidence type="ECO:0000256" key="2">
    <source>
        <dbReference type="ARBA" id="ARBA00005189"/>
    </source>
</evidence>
<dbReference type="AlphaFoldDB" id="A0A1G9XJX9"/>
<feature type="compositionally biased region" description="Basic residues" evidence="12">
    <location>
        <begin position="473"/>
        <end position="499"/>
    </location>
</feature>
<evidence type="ECO:0000313" key="16">
    <source>
        <dbReference type="Proteomes" id="UP000199004"/>
    </source>
</evidence>
<dbReference type="GO" id="GO:0006071">
    <property type="term" value="P:glycerol metabolic process"/>
    <property type="evidence" value="ECO:0007669"/>
    <property type="project" value="UniProtKB-KW"/>
</dbReference>
<dbReference type="EC" id="2.3.1.20" evidence="4 11"/>
<dbReference type="InterPro" id="IPR045034">
    <property type="entry name" value="O-acyltransferase_WSD1-like"/>
</dbReference>
<accession>A0A1G9XJX9</accession>
<dbReference type="EMBL" id="FNIC01000001">
    <property type="protein sequence ID" value="SDM97074.1"/>
    <property type="molecule type" value="Genomic_DNA"/>
</dbReference>
<keyword evidence="5 11" id="KW-0444">Lipid biosynthesis</keyword>
<dbReference type="GO" id="GO:0071731">
    <property type="term" value="P:response to nitric oxide"/>
    <property type="evidence" value="ECO:0007669"/>
    <property type="project" value="TreeGrafter"/>
</dbReference>
<feature type="domain" description="O-acyltransferase WSD1-like N-terminal" evidence="13">
    <location>
        <begin position="10"/>
        <end position="276"/>
    </location>
</feature>
<protein>
    <recommendedName>
        <fullName evidence="4 11">Diacylglycerol O-acyltransferase</fullName>
        <ecNumber evidence="4 11">2.3.1.20</ecNumber>
    </recommendedName>
</protein>
<dbReference type="GO" id="GO:0051701">
    <property type="term" value="P:biological process involved in interaction with host"/>
    <property type="evidence" value="ECO:0007669"/>
    <property type="project" value="TreeGrafter"/>
</dbReference>
<dbReference type="RefSeq" id="WP_218029274.1">
    <property type="nucleotide sequence ID" value="NZ_BKAE01000001.1"/>
</dbReference>
<dbReference type="GO" id="GO:0001666">
    <property type="term" value="P:response to hypoxia"/>
    <property type="evidence" value="ECO:0007669"/>
    <property type="project" value="TreeGrafter"/>
</dbReference>
<evidence type="ECO:0000256" key="7">
    <source>
        <dbReference type="ARBA" id="ARBA00022798"/>
    </source>
</evidence>
<reference evidence="16" key="1">
    <citation type="submission" date="2016-10" db="EMBL/GenBank/DDBJ databases">
        <authorList>
            <person name="Varghese N."/>
            <person name="Submissions S."/>
        </authorList>
    </citation>
    <scope>NUCLEOTIDE SEQUENCE [LARGE SCALE GENOMIC DNA]</scope>
    <source>
        <strain evidence="16">CGMCC 1.11147</strain>
    </source>
</reference>
<comment type="catalytic activity">
    <reaction evidence="10 11">
        <text>an acyl-CoA + a 1,2-diacyl-sn-glycerol = a triacyl-sn-glycerol + CoA</text>
        <dbReference type="Rhea" id="RHEA:10868"/>
        <dbReference type="ChEBI" id="CHEBI:17815"/>
        <dbReference type="ChEBI" id="CHEBI:57287"/>
        <dbReference type="ChEBI" id="CHEBI:58342"/>
        <dbReference type="ChEBI" id="CHEBI:64615"/>
        <dbReference type="EC" id="2.3.1.20"/>
    </reaction>
</comment>
<keyword evidence="7 11" id="KW-0319">Glycerol metabolism</keyword>
<evidence type="ECO:0000256" key="6">
    <source>
        <dbReference type="ARBA" id="ARBA00022679"/>
    </source>
</evidence>
<evidence type="ECO:0000256" key="4">
    <source>
        <dbReference type="ARBA" id="ARBA00013244"/>
    </source>
</evidence>
<dbReference type="NCBIfam" id="TIGR02946">
    <property type="entry name" value="acyl_WS_DGAT"/>
    <property type="match status" value="1"/>
</dbReference>
<dbReference type="InterPro" id="IPR004255">
    <property type="entry name" value="O-acyltransferase_WSD1_N"/>
</dbReference>
<feature type="domain" description="O-acyltransferase WSD1 C-terminal" evidence="14">
    <location>
        <begin position="316"/>
        <end position="464"/>
    </location>
</feature>